<reference evidence="3 4" key="1">
    <citation type="submission" date="2020-03" db="EMBL/GenBank/DDBJ databases">
        <title>Spirochaetal bacteria isolated from arthropods constitute a novel genus Entomospira genus novum within the order Spirochaetales.</title>
        <authorList>
            <person name="Grana-Miraglia L."/>
            <person name="Sikutova S."/>
            <person name="Fingerle V."/>
            <person name="Sing A."/>
            <person name="Castillo-Ramirez S."/>
            <person name="Margos G."/>
            <person name="Rudolf I."/>
        </authorList>
    </citation>
    <scope>NUCLEOTIDE SEQUENCE [LARGE SCALE GENOMIC DNA]</scope>
    <source>
        <strain evidence="3 4">BR193</strain>
    </source>
</reference>
<dbReference type="Pfam" id="PF22475">
    <property type="entry name" value="YhfS-like_C"/>
    <property type="match status" value="1"/>
</dbReference>
<dbReference type="InterPro" id="IPR015421">
    <property type="entry name" value="PyrdxlP-dep_Trfase_major"/>
</dbReference>
<keyword evidence="3" id="KW-0032">Aminotransferase</keyword>
<evidence type="ECO:0000313" key="3">
    <source>
        <dbReference type="EMBL" id="NIZ41310.1"/>
    </source>
</evidence>
<dbReference type="InterPro" id="IPR015424">
    <property type="entry name" value="PyrdxlP-dep_Trfase"/>
</dbReference>
<dbReference type="InterPro" id="IPR054718">
    <property type="entry name" value="YhfS-like_C"/>
</dbReference>
<dbReference type="GO" id="GO:0008483">
    <property type="term" value="F:transaminase activity"/>
    <property type="evidence" value="ECO:0007669"/>
    <property type="project" value="UniProtKB-KW"/>
</dbReference>
<dbReference type="Gene3D" id="3.40.640.10">
    <property type="entry name" value="Type I PLP-dependent aspartate aminotransferase-like (Major domain)"/>
    <property type="match status" value="1"/>
</dbReference>
<dbReference type="EMBL" id="JAATLJ010000002">
    <property type="protein sequence ID" value="NIZ41310.1"/>
    <property type="molecule type" value="Genomic_DNA"/>
</dbReference>
<dbReference type="PANTHER" id="PTHR43797:SF2">
    <property type="entry name" value="HOMOCYSTEINE_CYSTEINE SYNTHASE"/>
    <property type="match status" value="1"/>
</dbReference>
<dbReference type="SUPFAM" id="SSF53383">
    <property type="entry name" value="PLP-dependent transferases"/>
    <property type="match status" value="1"/>
</dbReference>
<keyword evidence="3" id="KW-0808">Transferase</keyword>
<dbReference type="GO" id="GO:0004124">
    <property type="term" value="F:cysteine synthase activity"/>
    <property type="evidence" value="ECO:0007669"/>
    <property type="project" value="TreeGrafter"/>
</dbReference>
<dbReference type="PANTHER" id="PTHR43797">
    <property type="entry name" value="HOMOCYSTEINE/CYSTEINE SYNTHASE"/>
    <property type="match status" value="1"/>
</dbReference>
<dbReference type="GO" id="GO:0005737">
    <property type="term" value="C:cytoplasm"/>
    <property type="evidence" value="ECO:0007669"/>
    <property type="project" value="TreeGrafter"/>
</dbReference>
<comment type="caution">
    <text evidence="3">The sequence shown here is derived from an EMBL/GenBank/DDBJ whole genome shotgun (WGS) entry which is preliminary data.</text>
</comment>
<dbReference type="GO" id="GO:0003961">
    <property type="term" value="F:O-acetylhomoserine aminocarboxypropyltransferase activity"/>
    <property type="evidence" value="ECO:0007669"/>
    <property type="project" value="TreeGrafter"/>
</dbReference>
<feature type="domain" description="YhfS-like C-terminal" evidence="2">
    <location>
        <begin position="256"/>
        <end position="356"/>
    </location>
</feature>
<dbReference type="RefSeq" id="WP_167700928.1">
    <property type="nucleotide sequence ID" value="NZ_CP118175.1"/>
</dbReference>
<evidence type="ECO:0000313" key="4">
    <source>
        <dbReference type="Proteomes" id="UP000711995"/>
    </source>
</evidence>
<dbReference type="GO" id="GO:0030170">
    <property type="term" value="F:pyridoxal phosphate binding"/>
    <property type="evidence" value="ECO:0007669"/>
    <property type="project" value="InterPro"/>
</dbReference>
<keyword evidence="4" id="KW-1185">Reference proteome</keyword>
<dbReference type="GO" id="GO:0006535">
    <property type="term" value="P:cysteine biosynthetic process from serine"/>
    <property type="evidence" value="ECO:0007669"/>
    <property type="project" value="TreeGrafter"/>
</dbReference>
<dbReference type="GO" id="GO:0071269">
    <property type="term" value="P:L-homocysteine biosynthetic process"/>
    <property type="evidence" value="ECO:0007669"/>
    <property type="project" value="TreeGrafter"/>
</dbReference>
<dbReference type="InterPro" id="IPR004839">
    <property type="entry name" value="Aminotransferase_I/II_large"/>
</dbReference>
<evidence type="ECO:0000259" key="2">
    <source>
        <dbReference type="Pfam" id="PF22475"/>
    </source>
</evidence>
<dbReference type="Gene3D" id="3.90.1150.130">
    <property type="match status" value="1"/>
</dbReference>
<accession>A0A968KWZ1</accession>
<protein>
    <submittedName>
        <fullName evidence="3">Aminotransferase</fullName>
    </submittedName>
</protein>
<dbReference type="Pfam" id="PF00155">
    <property type="entry name" value="Aminotran_1_2"/>
    <property type="match status" value="1"/>
</dbReference>
<name>A0A968KWZ1_9SPIO</name>
<dbReference type="Proteomes" id="UP000711995">
    <property type="component" value="Unassembled WGS sequence"/>
</dbReference>
<dbReference type="InterPro" id="IPR006235">
    <property type="entry name" value="OAc-hSer/O-AcSer_sulfhydrylase"/>
</dbReference>
<organism evidence="3 4">
    <name type="scientific">Entomospira entomophila</name>
    <dbReference type="NCBI Taxonomy" id="2719988"/>
    <lineage>
        <taxon>Bacteria</taxon>
        <taxon>Pseudomonadati</taxon>
        <taxon>Spirochaetota</taxon>
        <taxon>Spirochaetia</taxon>
        <taxon>Spirochaetales</taxon>
        <taxon>Spirochaetaceae</taxon>
        <taxon>Entomospira</taxon>
    </lineage>
</organism>
<feature type="domain" description="Aminotransferase class I/classII large" evidence="1">
    <location>
        <begin position="43"/>
        <end position="221"/>
    </location>
</feature>
<sequence length="368" mass="40314">MITYPLRSLNIDEAMQLQFRLVEEITKVFSGDAILTRGDLGLAEGYNQPMTTHKVEEVLANFFHAKQAMLVRGAGTMALRLALSAVMKPNQRLLIHDAPIYPTTKSSIEMMNLTCVRVNFNDHSAVMASVQSSSADAILIQVTRQKPEDSYDLRELITAIRSIDAEVPIITDDNYAVLKTGYIGCEVGATIASFSTFKLLGPEGVGCLVGDQRYISRIKSQNYSGGLQVQGHEALDVLRGMISAPVSLAISAMVVEECCHRLNQREVTGVKRAFIANAQSKVLLVELEDPIAAAVLRIANQLGAAPHPVGAESKYEFVPMFYRLSGTFREAYPDASHSMIRINPMRAGSACVLRILQEAIQQAKEIKA</sequence>
<evidence type="ECO:0000259" key="1">
    <source>
        <dbReference type="Pfam" id="PF00155"/>
    </source>
</evidence>
<proteinExistence type="predicted"/>
<gene>
    <name evidence="3" type="ORF">HCT14_07310</name>
</gene>
<dbReference type="AlphaFoldDB" id="A0A968KWZ1"/>